<evidence type="ECO:0000256" key="1">
    <source>
        <dbReference type="SAM" id="Coils"/>
    </source>
</evidence>
<dbReference type="SUPFAM" id="SSF51045">
    <property type="entry name" value="WW domain"/>
    <property type="match status" value="3"/>
</dbReference>
<feature type="domain" description="WW" evidence="2">
    <location>
        <begin position="23"/>
        <end position="51"/>
    </location>
</feature>
<dbReference type="PANTHER" id="PTHR47852:SF2">
    <property type="entry name" value="WW DOMAIN-CONTAINING PROTEIN"/>
    <property type="match status" value="1"/>
</dbReference>
<dbReference type="InterPro" id="IPR000048">
    <property type="entry name" value="IQ_motif_EF-hand-BS"/>
</dbReference>
<dbReference type="InterPro" id="IPR036020">
    <property type="entry name" value="WW_dom_sf"/>
</dbReference>
<dbReference type="EMBL" id="NBNE01018386">
    <property type="protein sequence ID" value="OWY92298.1"/>
    <property type="molecule type" value="Genomic_DNA"/>
</dbReference>
<dbReference type="Proteomes" id="UP000198211">
    <property type="component" value="Unassembled WGS sequence"/>
</dbReference>
<feature type="coiled-coil region" evidence="1">
    <location>
        <begin position="154"/>
        <end position="194"/>
    </location>
</feature>
<dbReference type="SMART" id="SM00456">
    <property type="entry name" value="WW"/>
    <property type="match status" value="3"/>
</dbReference>
<keyword evidence="1" id="KW-0175">Coiled coil</keyword>
<dbReference type="PROSITE" id="PS50020">
    <property type="entry name" value="WW_DOMAIN_2"/>
    <property type="match status" value="2"/>
</dbReference>
<evidence type="ECO:0000313" key="4">
    <source>
        <dbReference type="Proteomes" id="UP000198211"/>
    </source>
</evidence>
<gene>
    <name evidence="3" type="ORF">PHMEG_00038760</name>
</gene>
<dbReference type="Gene3D" id="2.20.70.10">
    <property type="match status" value="3"/>
</dbReference>
<evidence type="ECO:0000313" key="3">
    <source>
        <dbReference type="EMBL" id="OWY92298.1"/>
    </source>
</evidence>
<dbReference type="PROSITE" id="PS50096">
    <property type="entry name" value="IQ"/>
    <property type="match status" value="2"/>
</dbReference>
<proteinExistence type="predicted"/>
<organism evidence="3 4">
    <name type="scientific">Phytophthora megakarya</name>
    <dbReference type="NCBI Taxonomy" id="4795"/>
    <lineage>
        <taxon>Eukaryota</taxon>
        <taxon>Sar</taxon>
        <taxon>Stramenopiles</taxon>
        <taxon>Oomycota</taxon>
        <taxon>Peronosporomycetes</taxon>
        <taxon>Peronosporales</taxon>
        <taxon>Peronosporaceae</taxon>
        <taxon>Phytophthora</taxon>
    </lineage>
</organism>
<feature type="non-terminal residue" evidence="3">
    <location>
        <position position="1"/>
    </location>
</feature>
<dbReference type="Pfam" id="PF00612">
    <property type="entry name" value="IQ"/>
    <property type="match status" value="2"/>
</dbReference>
<feature type="domain" description="WW" evidence="2">
    <location>
        <begin position="107"/>
        <end position="135"/>
    </location>
</feature>
<name>A0A225UH05_9STRA</name>
<dbReference type="InterPro" id="IPR001202">
    <property type="entry name" value="WW_dom"/>
</dbReference>
<accession>A0A225UH05</accession>
<dbReference type="PANTHER" id="PTHR47852">
    <property type="entry name" value="OS06G0298400 PROTEIN"/>
    <property type="match status" value="1"/>
</dbReference>
<comment type="caution">
    <text evidence="3">The sequence shown here is derived from an EMBL/GenBank/DDBJ whole genome shotgun (WGS) entry which is preliminary data.</text>
</comment>
<evidence type="ECO:0000259" key="2">
    <source>
        <dbReference type="PROSITE" id="PS50020"/>
    </source>
</evidence>
<dbReference type="Gene3D" id="1.20.5.190">
    <property type="match status" value="1"/>
</dbReference>
<dbReference type="Pfam" id="PF00397">
    <property type="entry name" value="WW"/>
    <property type="match status" value="2"/>
</dbReference>
<sequence length="334" mass="38207">AVVVTDSNGVSVVAEDTVDESLWVRKWDDSTNQLFYFNLRTQESSWQEPSAYKAVLMSEPLDMNTERAAAVEESAADPQQQSNATVAIQSLFRGRKDRKKVEEARKWTEQYDPTSAHKYYYNSETGESQWEKPADLLTGVRDERSDRAVKIQSLYRAKKARDRVKQLADEEEEEEELKQQLRDKEAVVAAEEETMAALASVPTATAQWCEFFDPRSKKYYYRHAVSGAIMWEKPDEYVSSSCVEGSERDRAALSIQCAARKRIAAKDVATKREKLRSLTDPITMEQKLRELKEVAVEIEAEIDCRALVSADEEQQFPHLAREKTFNLQTALQRA</sequence>
<dbReference type="CDD" id="cd00201">
    <property type="entry name" value="WW"/>
    <property type="match status" value="3"/>
</dbReference>
<keyword evidence="4" id="KW-1185">Reference proteome</keyword>
<dbReference type="AlphaFoldDB" id="A0A225UH05"/>
<protein>
    <recommendedName>
        <fullName evidence="2">WW domain-containing protein</fullName>
    </recommendedName>
</protein>
<dbReference type="PROSITE" id="PS01159">
    <property type="entry name" value="WW_DOMAIN_1"/>
    <property type="match status" value="2"/>
</dbReference>
<dbReference type="OrthoDB" id="194358at2759"/>
<dbReference type="SMART" id="SM00015">
    <property type="entry name" value="IQ"/>
    <property type="match status" value="2"/>
</dbReference>
<reference evidence="4" key="1">
    <citation type="submission" date="2017-03" db="EMBL/GenBank/DDBJ databases">
        <title>Phytopthora megakarya and P. palmivora, two closely related causual agents of cacao black pod achieved similar genome size and gene model numbers by different mechanisms.</title>
        <authorList>
            <person name="Ali S."/>
            <person name="Shao J."/>
            <person name="Larry D.J."/>
            <person name="Kronmiller B."/>
            <person name="Shen D."/>
            <person name="Strem M.D."/>
            <person name="Melnick R.L."/>
            <person name="Guiltinan M.J."/>
            <person name="Tyler B.M."/>
            <person name="Meinhardt L.W."/>
            <person name="Bailey B.A."/>
        </authorList>
    </citation>
    <scope>NUCLEOTIDE SEQUENCE [LARGE SCALE GENOMIC DNA]</scope>
    <source>
        <strain evidence="4">zdho120</strain>
    </source>
</reference>